<dbReference type="Proteomes" id="UP000789901">
    <property type="component" value="Unassembled WGS sequence"/>
</dbReference>
<evidence type="ECO:0000313" key="2">
    <source>
        <dbReference type="Proteomes" id="UP000789901"/>
    </source>
</evidence>
<keyword evidence="2" id="KW-1185">Reference proteome</keyword>
<protein>
    <submittedName>
        <fullName evidence="1">33148_t:CDS:1</fullName>
    </submittedName>
</protein>
<gene>
    <name evidence="1" type="ORF">GMARGA_LOCUS27474</name>
</gene>
<sequence>MFWKSNFEHCAPRNLKCTFIDSGKKCELETGGEYLVQVNVSNGSEIDFDRISILPFIILNPVRGHVSTLSLFGYPQQQPDNIDDVTLHSKFYAQNRSSHSSTISLSEYPQQHSDNTNDVLFILTSMKKLLMLFKKFDHFFYQ</sequence>
<feature type="non-terminal residue" evidence="1">
    <location>
        <position position="142"/>
    </location>
</feature>
<accession>A0ABN7W7B3</accession>
<evidence type="ECO:0000313" key="1">
    <source>
        <dbReference type="EMBL" id="CAG8820068.1"/>
    </source>
</evidence>
<dbReference type="EMBL" id="CAJVQB010033645">
    <property type="protein sequence ID" value="CAG8820068.1"/>
    <property type="molecule type" value="Genomic_DNA"/>
</dbReference>
<name>A0ABN7W7B3_GIGMA</name>
<organism evidence="1 2">
    <name type="scientific">Gigaspora margarita</name>
    <dbReference type="NCBI Taxonomy" id="4874"/>
    <lineage>
        <taxon>Eukaryota</taxon>
        <taxon>Fungi</taxon>
        <taxon>Fungi incertae sedis</taxon>
        <taxon>Mucoromycota</taxon>
        <taxon>Glomeromycotina</taxon>
        <taxon>Glomeromycetes</taxon>
        <taxon>Diversisporales</taxon>
        <taxon>Gigasporaceae</taxon>
        <taxon>Gigaspora</taxon>
    </lineage>
</organism>
<reference evidence="1 2" key="1">
    <citation type="submission" date="2021-06" db="EMBL/GenBank/DDBJ databases">
        <authorList>
            <person name="Kallberg Y."/>
            <person name="Tangrot J."/>
            <person name="Rosling A."/>
        </authorList>
    </citation>
    <scope>NUCLEOTIDE SEQUENCE [LARGE SCALE GENOMIC DNA]</scope>
    <source>
        <strain evidence="1 2">120-4 pot B 10/14</strain>
    </source>
</reference>
<comment type="caution">
    <text evidence="1">The sequence shown here is derived from an EMBL/GenBank/DDBJ whole genome shotgun (WGS) entry which is preliminary data.</text>
</comment>
<proteinExistence type="predicted"/>